<proteinExistence type="predicted"/>
<accession>A0A2J6RSX2</accession>
<evidence type="ECO:0008006" key="4">
    <source>
        <dbReference type="Google" id="ProtNLM"/>
    </source>
</evidence>
<reference evidence="2 3" key="1">
    <citation type="submission" date="2016-04" db="EMBL/GenBank/DDBJ databases">
        <title>A degradative enzymes factory behind the ericoid mycorrhizal symbiosis.</title>
        <authorList>
            <consortium name="DOE Joint Genome Institute"/>
            <person name="Martino E."/>
            <person name="Morin E."/>
            <person name="Grelet G."/>
            <person name="Kuo A."/>
            <person name="Kohler A."/>
            <person name="Daghino S."/>
            <person name="Barry K."/>
            <person name="Choi C."/>
            <person name="Cichocki N."/>
            <person name="Clum A."/>
            <person name="Copeland A."/>
            <person name="Hainaut M."/>
            <person name="Haridas S."/>
            <person name="Labutti K."/>
            <person name="Lindquist E."/>
            <person name="Lipzen A."/>
            <person name="Khouja H.-R."/>
            <person name="Murat C."/>
            <person name="Ohm R."/>
            <person name="Olson A."/>
            <person name="Spatafora J."/>
            <person name="Veneault-Fourrey C."/>
            <person name="Henrissat B."/>
            <person name="Grigoriev I."/>
            <person name="Martin F."/>
            <person name="Perotto S."/>
        </authorList>
    </citation>
    <scope>NUCLEOTIDE SEQUENCE [LARGE SCALE GENOMIC DNA]</scope>
    <source>
        <strain evidence="2 3">F</strain>
    </source>
</reference>
<keyword evidence="1" id="KW-1133">Transmembrane helix</keyword>
<sequence>MGVPSISVTDTSTSITMDPILRYDNGHPNSPWRKIVIIPIWIVQLAFLSVNTVVAGMLIGITQGGSEPGQNELQPWIVVNILIASMALLLTCVEVLMFVYHDLTPNLFLTSAVIKIVLALIPIGFQIYVTHTSWVKISPNEAYLAVAFGFSIVEFIGYIAALIYGLYVSRCVRNHMRGLYNSYARDSESARLTPAFS</sequence>
<feature type="transmembrane region" description="Helical" evidence="1">
    <location>
        <begin position="73"/>
        <end position="100"/>
    </location>
</feature>
<evidence type="ECO:0000313" key="3">
    <source>
        <dbReference type="Proteomes" id="UP000235786"/>
    </source>
</evidence>
<feature type="transmembrane region" description="Helical" evidence="1">
    <location>
        <begin position="35"/>
        <end position="61"/>
    </location>
</feature>
<evidence type="ECO:0000313" key="2">
    <source>
        <dbReference type="EMBL" id="PMD41625.1"/>
    </source>
</evidence>
<keyword evidence="1" id="KW-0812">Transmembrane</keyword>
<dbReference type="AlphaFoldDB" id="A0A2J6RSX2"/>
<protein>
    <recommendedName>
        <fullName evidence="4">MARVEL domain-containing protein</fullName>
    </recommendedName>
</protein>
<name>A0A2J6RSX2_HYAVF</name>
<gene>
    <name evidence="2" type="ORF">L207DRAFT_329730</name>
</gene>
<organism evidence="2 3">
    <name type="scientific">Hyaloscypha variabilis (strain UAMH 11265 / GT02V1 / F)</name>
    <name type="common">Meliniomyces variabilis</name>
    <dbReference type="NCBI Taxonomy" id="1149755"/>
    <lineage>
        <taxon>Eukaryota</taxon>
        <taxon>Fungi</taxon>
        <taxon>Dikarya</taxon>
        <taxon>Ascomycota</taxon>
        <taxon>Pezizomycotina</taxon>
        <taxon>Leotiomycetes</taxon>
        <taxon>Helotiales</taxon>
        <taxon>Hyaloscyphaceae</taxon>
        <taxon>Hyaloscypha</taxon>
        <taxon>Hyaloscypha variabilis</taxon>
    </lineage>
</organism>
<feature type="transmembrane region" description="Helical" evidence="1">
    <location>
        <begin position="142"/>
        <end position="167"/>
    </location>
</feature>
<feature type="transmembrane region" description="Helical" evidence="1">
    <location>
        <begin position="107"/>
        <end position="130"/>
    </location>
</feature>
<evidence type="ECO:0000256" key="1">
    <source>
        <dbReference type="SAM" id="Phobius"/>
    </source>
</evidence>
<keyword evidence="1" id="KW-0472">Membrane</keyword>
<dbReference type="EMBL" id="KZ613944">
    <property type="protein sequence ID" value="PMD41625.1"/>
    <property type="molecule type" value="Genomic_DNA"/>
</dbReference>
<dbReference type="OrthoDB" id="3528397at2759"/>
<dbReference type="Proteomes" id="UP000235786">
    <property type="component" value="Unassembled WGS sequence"/>
</dbReference>
<keyword evidence="3" id="KW-1185">Reference proteome</keyword>